<dbReference type="InterPro" id="IPR012337">
    <property type="entry name" value="RNaseH-like_sf"/>
</dbReference>
<reference evidence="2" key="2">
    <citation type="submission" date="2021-03" db="UniProtKB">
        <authorList>
            <consortium name="EnsemblPlants"/>
        </authorList>
    </citation>
    <scope>IDENTIFICATION</scope>
</reference>
<dbReference type="Pfam" id="PF13976">
    <property type="entry name" value="gag_pre-integrs"/>
    <property type="match status" value="1"/>
</dbReference>
<dbReference type="GO" id="GO:0003676">
    <property type="term" value="F:nucleic acid binding"/>
    <property type="evidence" value="ECO:0007669"/>
    <property type="project" value="InterPro"/>
</dbReference>
<dbReference type="InterPro" id="IPR039537">
    <property type="entry name" value="Retrotran_Ty1/copia-like"/>
</dbReference>
<dbReference type="EnsemblPlants" id="evm.model.03.431">
    <property type="protein sequence ID" value="cds.evm.model.03.431"/>
    <property type="gene ID" value="evm.TU.03.431"/>
</dbReference>
<keyword evidence="3" id="KW-1185">Reference proteome</keyword>
<accession>A0A803P917</accession>
<dbReference type="OMA" id="ENIMTWH"/>
<dbReference type="PANTHER" id="PTHR42648:SF28">
    <property type="entry name" value="TRANSPOSON-ENCODED PROTEIN WITH RIBONUCLEASE H-LIKE AND RETROVIRUS ZINC FINGER-LIKE DOMAINS"/>
    <property type="match status" value="1"/>
</dbReference>
<organism evidence="2 3">
    <name type="scientific">Cannabis sativa</name>
    <name type="common">Hemp</name>
    <name type="synonym">Marijuana</name>
    <dbReference type="NCBI Taxonomy" id="3483"/>
    <lineage>
        <taxon>Eukaryota</taxon>
        <taxon>Viridiplantae</taxon>
        <taxon>Streptophyta</taxon>
        <taxon>Embryophyta</taxon>
        <taxon>Tracheophyta</taxon>
        <taxon>Spermatophyta</taxon>
        <taxon>Magnoliopsida</taxon>
        <taxon>eudicotyledons</taxon>
        <taxon>Gunneridae</taxon>
        <taxon>Pentapetalae</taxon>
        <taxon>rosids</taxon>
        <taxon>fabids</taxon>
        <taxon>Rosales</taxon>
        <taxon>Cannabaceae</taxon>
        <taxon>Cannabis</taxon>
    </lineage>
</organism>
<evidence type="ECO:0000313" key="3">
    <source>
        <dbReference type="Proteomes" id="UP000596661"/>
    </source>
</evidence>
<dbReference type="SUPFAM" id="SSF53098">
    <property type="entry name" value="Ribonuclease H-like"/>
    <property type="match status" value="1"/>
</dbReference>
<dbReference type="Gene3D" id="3.30.420.10">
    <property type="entry name" value="Ribonuclease H-like superfamily/Ribonuclease H"/>
    <property type="match status" value="1"/>
</dbReference>
<evidence type="ECO:0000259" key="1">
    <source>
        <dbReference type="Pfam" id="PF13976"/>
    </source>
</evidence>
<protein>
    <recommendedName>
        <fullName evidence="1">GAG-pre-integrase domain-containing protein</fullName>
    </recommendedName>
</protein>
<proteinExistence type="predicted"/>
<dbReference type="AlphaFoldDB" id="A0A803P917"/>
<evidence type="ECO:0000313" key="2">
    <source>
        <dbReference type="EnsemblPlants" id="cds.evm.model.03.431"/>
    </source>
</evidence>
<reference evidence="2" key="1">
    <citation type="submission" date="2018-11" db="EMBL/GenBank/DDBJ databases">
        <authorList>
            <person name="Grassa J C."/>
        </authorList>
    </citation>
    <scope>NUCLEOTIDE SEQUENCE [LARGE SCALE GENOMIC DNA]</scope>
</reference>
<dbReference type="Gramene" id="evm.model.03.431">
    <property type="protein sequence ID" value="cds.evm.model.03.431"/>
    <property type="gene ID" value="evm.TU.03.431"/>
</dbReference>
<dbReference type="InterPro" id="IPR025724">
    <property type="entry name" value="GAG-pre-integrase_dom"/>
</dbReference>
<dbReference type="Proteomes" id="UP000596661">
    <property type="component" value="Chromosome 3"/>
</dbReference>
<dbReference type="EMBL" id="UZAU01000253">
    <property type="status" value="NOT_ANNOTATED_CDS"/>
    <property type="molecule type" value="Genomic_DNA"/>
</dbReference>
<sequence length="155" mass="18055">MGSLIFVKRKLRNKLYYLVWNVVIGKAAFAIGKNDVENIMTWHLRLGLVSERRLIEMDKKGLFQGGLKGKLKFCNECVYGKSSRIKFNISVHTTMERLAYIHYDLWGPSRVKTIGGAGYFISIIDDYSRKVWVFLMKSKDETFISFITLKKLFEK</sequence>
<name>A0A803P917_CANSA</name>
<feature type="domain" description="GAG-pre-integrase" evidence="1">
    <location>
        <begin position="14"/>
        <end position="82"/>
    </location>
</feature>
<dbReference type="InterPro" id="IPR036397">
    <property type="entry name" value="RNaseH_sf"/>
</dbReference>
<dbReference type="PANTHER" id="PTHR42648">
    <property type="entry name" value="TRANSPOSASE, PUTATIVE-RELATED"/>
    <property type="match status" value="1"/>
</dbReference>